<dbReference type="RefSeq" id="WP_133109973.1">
    <property type="nucleotide sequence ID" value="NZ_SMNA01000016.1"/>
</dbReference>
<organism evidence="1 2">
    <name type="scientific">Occultella glacieicola</name>
    <dbReference type="NCBI Taxonomy" id="2518684"/>
    <lineage>
        <taxon>Bacteria</taxon>
        <taxon>Bacillati</taxon>
        <taxon>Actinomycetota</taxon>
        <taxon>Actinomycetes</taxon>
        <taxon>Micrococcales</taxon>
        <taxon>Ruaniaceae</taxon>
        <taxon>Occultella</taxon>
    </lineage>
</organism>
<gene>
    <name evidence="1" type="ORF">EXU48_22655</name>
</gene>
<accession>A0ABY2DX34</accession>
<dbReference type="Proteomes" id="UP000504882">
    <property type="component" value="Unassembled WGS sequence"/>
</dbReference>
<protein>
    <submittedName>
        <fullName evidence="1">Uncharacterized protein</fullName>
    </submittedName>
</protein>
<sequence>MSLWESGDSTGAVSLRDVLGGGVSRAPQSQTTGHRIAELIVRGGWPMSIGLPIEDARTYATDYLDLLVDADLSRVAGYSRDPVKVRRLLRSLARNVASESPSPH</sequence>
<proteinExistence type="predicted"/>
<keyword evidence="2" id="KW-1185">Reference proteome</keyword>
<evidence type="ECO:0000313" key="2">
    <source>
        <dbReference type="Proteomes" id="UP000504882"/>
    </source>
</evidence>
<comment type="caution">
    <text evidence="1">The sequence shown here is derived from an EMBL/GenBank/DDBJ whole genome shotgun (WGS) entry which is preliminary data.</text>
</comment>
<reference evidence="1 2" key="1">
    <citation type="submission" date="2019-03" db="EMBL/GenBank/DDBJ databases">
        <title>Genomic features of bacteria from cold environments.</title>
        <authorList>
            <person name="Shen L."/>
        </authorList>
    </citation>
    <scope>NUCLEOTIDE SEQUENCE [LARGE SCALE GENOMIC DNA]</scope>
    <source>
        <strain evidence="2">T3246-1</strain>
    </source>
</reference>
<dbReference type="EMBL" id="SMNA01000016">
    <property type="protein sequence ID" value="TDE88533.1"/>
    <property type="molecule type" value="Genomic_DNA"/>
</dbReference>
<name>A0ABY2DX34_9MICO</name>
<evidence type="ECO:0000313" key="1">
    <source>
        <dbReference type="EMBL" id="TDE88533.1"/>
    </source>
</evidence>